<dbReference type="eggNOG" id="COG0404">
    <property type="taxonomic scope" value="Bacteria"/>
</dbReference>
<evidence type="ECO:0000259" key="1">
    <source>
        <dbReference type="Pfam" id="PF01571"/>
    </source>
</evidence>
<dbReference type="RefSeq" id="WP_006302926.1">
    <property type="nucleotide sequence ID" value="NZ_ACGK02000001.1"/>
</dbReference>
<dbReference type="Pfam" id="PF01571">
    <property type="entry name" value="GCV_T"/>
    <property type="match status" value="1"/>
</dbReference>
<dbReference type="InterPro" id="IPR006222">
    <property type="entry name" value="GCVT_N"/>
</dbReference>
<evidence type="ECO:0000313" key="2">
    <source>
        <dbReference type="EMBL" id="EGF23797.1"/>
    </source>
</evidence>
<dbReference type="Gene3D" id="3.30.1360.120">
    <property type="entry name" value="Probable tRNA modification gtpase trme, domain 1"/>
    <property type="match status" value="1"/>
</dbReference>
<dbReference type="OrthoDB" id="3186112at2"/>
<dbReference type="SUPFAM" id="SSF103025">
    <property type="entry name" value="Folate-binding domain"/>
    <property type="match status" value="1"/>
</dbReference>
<name>F1T531_9ACTN</name>
<keyword evidence="3" id="KW-1185">Reference proteome</keyword>
<sequence length="286" mass="32144">MTHHGILYDEHVVLGATFSLDEAGGEYVTSYPQQSPDTVESKDLADHECFITDMSGVFYRVLSGMDAQAYISMLSATDHAGIGDTRLSCVLSGDGSVISYPFIARTGDSEYVILDASARSQTLSMWMDFVQHIKQDTYEPFAHVHIETFNDKLVPIALYGSAANQLLLDYIPQDSAIFENHRVDVISLDSHITCLCLHPCQSWYMLFVPAKYARLMWRSFLSFTYVKPKPYQHACDYLCAGLPDELNVNSNDKLTLTFRVLNNYNLVRSDTSYIGARELQTTKARG</sequence>
<dbReference type="AlphaFoldDB" id="F1T531"/>
<gene>
    <name evidence="2" type="ORF">HMPREF0091_10744</name>
</gene>
<dbReference type="GeneID" id="93210345"/>
<accession>F1T531</accession>
<comment type="caution">
    <text evidence="2">The sequence shown here is derived from an EMBL/GenBank/DDBJ whole genome shotgun (WGS) entry which is preliminary data.</text>
</comment>
<reference evidence="2 3" key="1">
    <citation type="submission" date="2011-02" db="EMBL/GenBank/DDBJ databases">
        <authorList>
            <person name="Muzny D."/>
            <person name="Qin X."/>
            <person name="Buhay C."/>
            <person name="Dugan-Rocha S."/>
            <person name="Ding Y."/>
            <person name="Chen G."/>
            <person name="Hawes A."/>
            <person name="Holder M."/>
            <person name="Jhangiani S."/>
            <person name="Johnson A."/>
            <person name="Khan Z."/>
            <person name="Li Z."/>
            <person name="Liu W."/>
            <person name="Liu X."/>
            <person name="Perez L."/>
            <person name="Shen H."/>
            <person name="Wang Q."/>
            <person name="Watt J."/>
            <person name="Xi L."/>
            <person name="Xin Y."/>
            <person name="Zhou J."/>
            <person name="Deng J."/>
            <person name="Jiang H."/>
            <person name="Liu Y."/>
            <person name="Qu J."/>
            <person name="Song X.-Z."/>
            <person name="Zhang L."/>
            <person name="Villasana D."/>
            <person name="Johnson A."/>
            <person name="Liu J."/>
            <person name="Liyanage D."/>
            <person name="Lorensuhewa L."/>
            <person name="Robinson T."/>
            <person name="Song A."/>
            <person name="Song B.-B."/>
            <person name="Dinh H."/>
            <person name="Thornton R."/>
            <person name="Coyle M."/>
            <person name="Francisco L."/>
            <person name="Jackson L."/>
            <person name="Javaid M."/>
            <person name="Korchina V."/>
            <person name="Kovar C."/>
            <person name="Mata R."/>
            <person name="Mathew T."/>
            <person name="Ngo R."/>
            <person name="Nguyen L."/>
            <person name="Nguyen N."/>
            <person name="Okwuonu G."/>
            <person name="Ongeri F."/>
            <person name="Pham C."/>
            <person name="Simmons D."/>
            <person name="Wilczek-Boney K."/>
            <person name="Hale W."/>
            <person name="Jakkamsetti A."/>
            <person name="Pham P."/>
            <person name="Ruth R."/>
            <person name="San Lucas F."/>
            <person name="Warren J."/>
            <person name="Zhang J."/>
            <person name="Zhao Z."/>
            <person name="Zhou C."/>
            <person name="Zhu D."/>
            <person name="Lee S."/>
            <person name="Bess C."/>
            <person name="Blankenburg K."/>
            <person name="Forbes L."/>
            <person name="Fu Q."/>
            <person name="Gubbala S."/>
            <person name="Hirani K."/>
            <person name="Jayaseelan J.C."/>
            <person name="Lara F."/>
            <person name="Munidasa M."/>
            <person name="Palculict T."/>
            <person name="Patil S."/>
            <person name="Pu L.-L."/>
            <person name="Saada N."/>
            <person name="Tang L."/>
            <person name="Weissenberger G."/>
            <person name="Zhu Y."/>
            <person name="Hemphill L."/>
            <person name="Shang Y."/>
            <person name="Youmans B."/>
            <person name="Ayvaz T."/>
            <person name="Ross M."/>
            <person name="Santibanez J."/>
            <person name="Aqrawi P."/>
            <person name="Gross S."/>
            <person name="Joshi V."/>
            <person name="Fowler G."/>
            <person name="Nazareth L."/>
            <person name="Reid J."/>
            <person name="Worley K."/>
            <person name="Petrosino J."/>
            <person name="Highlander S."/>
            <person name="Gibbs R."/>
        </authorList>
    </citation>
    <scope>NUCLEOTIDE SEQUENCE [LARGE SCALE GENOMIC DNA]</scope>
    <source>
        <strain evidence="2 3">DSM 15829</strain>
    </source>
</reference>
<feature type="domain" description="GCVT N-terminal" evidence="1">
    <location>
        <begin position="7"/>
        <end position="172"/>
    </location>
</feature>
<evidence type="ECO:0000313" key="3">
    <source>
        <dbReference type="Proteomes" id="UP000005947"/>
    </source>
</evidence>
<dbReference type="EMBL" id="ACGK02000001">
    <property type="protein sequence ID" value="EGF23797.1"/>
    <property type="molecule type" value="Genomic_DNA"/>
</dbReference>
<organism evidence="2 3">
    <name type="scientific">Fannyhessea vaginae DSM 15829</name>
    <dbReference type="NCBI Taxonomy" id="525256"/>
    <lineage>
        <taxon>Bacteria</taxon>
        <taxon>Bacillati</taxon>
        <taxon>Actinomycetota</taxon>
        <taxon>Coriobacteriia</taxon>
        <taxon>Coriobacteriales</taxon>
        <taxon>Atopobiaceae</taxon>
        <taxon>Fannyhessea</taxon>
    </lineage>
</organism>
<proteinExistence type="predicted"/>
<dbReference type="Proteomes" id="UP000005947">
    <property type="component" value="Unassembled WGS sequence"/>
</dbReference>
<protein>
    <recommendedName>
        <fullName evidence="1">GCVT N-terminal domain-containing protein</fullName>
    </recommendedName>
</protein>
<dbReference type="InterPro" id="IPR027266">
    <property type="entry name" value="TrmE/GcvT-like"/>
</dbReference>